<comment type="similarity">
    <text evidence="5">Belongs to the MATALPHA1 family.</text>
</comment>
<dbReference type="Proteomes" id="UP000478008">
    <property type="component" value="Unassembled WGS sequence"/>
</dbReference>
<dbReference type="GO" id="GO:0005634">
    <property type="term" value="C:nucleus"/>
    <property type="evidence" value="ECO:0007669"/>
    <property type="project" value="UniProtKB-SubCell"/>
</dbReference>
<evidence type="ECO:0000256" key="3">
    <source>
        <dbReference type="ARBA" id="ARBA00023163"/>
    </source>
</evidence>
<proteinExistence type="inferred from homology"/>
<evidence type="ECO:0000256" key="1">
    <source>
        <dbReference type="ARBA" id="ARBA00023015"/>
    </source>
</evidence>
<name>A0A7D9D013_DEKBR</name>
<evidence type="ECO:0000313" key="8">
    <source>
        <dbReference type="Proteomes" id="UP000478008"/>
    </source>
</evidence>
<evidence type="ECO:0000256" key="2">
    <source>
        <dbReference type="ARBA" id="ARBA00023125"/>
    </source>
</evidence>
<dbReference type="Pfam" id="PF04769">
    <property type="entry name" value="MATalpha_HMGbox"/>
    <property type="match status" value="1"/>
</dbReference>
<evidence type="ECO:0000256" key="4">
    <source>
        <dbReference type="ARBA" id="ARBA00023242"/>
    </source>
</evidence>
<dbReference type="PROSITE" id="PS51325">
    <property type="entry name" value="ALPHA_BOX"/>
    <property type="match status" value="1"/>
</dbReference>
<dbReference type="GO" id="GO:0045895">
    <property type="term" value="P:positive regulation of mating-type specific transcription, DNA-templated"/>
    <property type="evidence" value="ECO:0007669"/>
    <property type="project" value="InterPro"/>
</dbReference>
<keyword evidence="8" id="KW-1185">Reference proteome</keyword>
<keyword evidence="2 5" id="KW-0238">DNA-binding</keyword>
<organism evidence="7 8">
    <name type="scientific">Dekkera bruxellensis</name>
    <name type="common">Brettanomyces custersii</name>
    <dbReference type="NCBI Taxonomy" id="5007"/>
    <lineage>
        <taxon>Eukaryota</taxon>
        <taxon>Fungi</taxon>
        <taxon>Dikarya</taxon>
        <taxon>Ascomycota</taxon>
        <taxon>Saccharomycotina</taxon>
        <taxon>Pichiomycetes</taxon>
        <taxon>Pichiales</taxon>
        <taxon>Pichiaceae</taxon>
        <taxon>Brettanomyces</taxon>
    </lineage>
</organism>
<dbReference type="AlphaFoldDB" id="A0A7D9D013"/>
<dbReference type="GO" id="GO:0008301">
    <property type="term" value="F:DNA binding, bending"/>
    <property type="evidence" value="ECO:0007669"/>
    <property type="project" value="InterPro"/>
</dbReference>
<evidence type="ECO:0000313" key="7">
    <source>
        <dbReference type="EMBL" id="VUG20037.1"/>
    </source>
</evidence>
<keyword evidence="3 5" id="KW-0804">Transcription</keyword>
<reference evidence="7 8" key="1">
    <citation type="submission" date="2019-07" db="EMBL/GenBank/DDBJ databases">
        <authorList>
            <person name="Friedrich A."/>
            <person name="Schacherer J."/>
        </authorList>
    </citation>
    <scope>NUCLEOTIDE SEQUENCE [LARGE SCALE GENOMIC DNA]</scope>
</reference>
<protein>
    <submittedName>
        <fullName evidence="7">DEBR0S6_06392g1_1</fullName>
    </submittedName>
</protein>
<evidence type="ECO:0000259" key="6">
    <source>
        <dbReference type="PROSITE" id="PS51325"/>
    </source>
</evidence>
<keyword evidence="1 5" id="KW-0805">Transcription regulation</keyword>
<keyword evidence="4 5" id="KW-0539">Nucleus</keyword>
<evidence type="ECO:0000256" key="5">
    <source>
        <dbReference type="RuleBase" id="RU003516"/>
    </source>
</evidence>
<feature type="domain" description="Alpha box" evidence="6">
    <location>
        <begin position="84"/>
        <end position="141"/>
    </location>
</feature>
<dbReference type="EMBL" id="CABFWN010000006">
    <property type="protein sequence ID" value="VUG20037.1"/>
    <property type="molecule type" value="Genomic_DNA"/>
</dbReference>
<gene>
    <name evidence="7" type="ORF">DEBR0S6_06392G</name>
</gene>
<dbReference type="InterPro" id="IPR006856">
    <property type="entry name" value="MATalpha_HMGbox"/>
</dbReference>
<accession>A0A7D9D013</accession>
<sequence>MKMNKKKPEKKRKRGFQKFRLHVSSGSKPLTSIPLQTSFPSRVSNKIPVLPLSLKFILKEDGDTYSNQPRFLEETRKDDKVGRNIKRRMNSFMGFRAFYTRNINAYETQIHLSKKLANVWRSNHKLQAIWSCYTEEYNNSDSSLTFVSWLENKMGIKHVEEEQRVLSQTNMISHLVVEDVFSDVQNS</sequence>
<comment type="subcellular location">
    <subcellularLocation>
        <location evidence="5">Nucleus</location>
    </subcellularLocation>
</comment>